<evidence type="ECO:0000313" key="2">
    <source>
        <dbReference type="EMBL" id="GFS08928.1"/>
    </source>
</evidence>
<feature type="region of interest" description="Disordered" evidence="1">
    <location>
        <begin position="84"/>
        <end position="106"/>
    </location>
</feature>
<dbReference type="Proteomes" id="UP000762676">
    <property type="component" value="Unassembled WGS sequence"/>
</dbReference>
<proteinExistence type="predicted"/>
<dbReference type="Gene3D" id="3.60.10.10">
    <property type="entry name" value="Endonuclease/exonuclease/phosphatase"/>
    <property type="match status" value="1"/>
</dbReference>
<accession>A0AAV4IF87</accession>
<organism evidence="2 3">
    <name type="scientific">Elysia marginata</name>
    <dbReference type="NCBI Taxonomy" id="1093978"/>
    <lineage>
        <taxon>Eukaryota</taxon>
        <taxon>Metazoa</taxon>
        <taxon>Spiralia</taxon>
        <taxon>Lophotrochozoa</taxon>
        <taxon>Mollusca</taxon>
        <taxon>Gastropoda</taxon>
        <taxon>Heterobranchia</taxon>
        <taxon>Euthyneura</taxon>
        <taxon>Panpulmonata</taxon>
        <taxon>Sacoglossa</taxon>
        <taxon>Placobranchoidea</taxon>
        <taxon>Plakobranchidae</taxon>
        <taxon>Elysia</taxon>
    </lineage>
</organism>
<dbReference type="AlphaFoldDB" id="A0AAV4IF87"/>
<keyword evidence="3" id="KW-1185">Reference proteome</keyword>
<evidence type="ECO:0000256" key="1">
    <source>
        <dbReference type="SAM" id="MobiDB-lite"/>
    </source>
</evidence>
<evidence type="ECO:0000313" key="3">
    <source>
        <dbReference type="Proteomes" id="UP000762676"/>
    </source>
</evidence>
<feature type="compositionally biased region" description="Polar residues" evidence="1">
    <location>
        <begin position="90"/>
        <end position="106"/>
    </location>
</feature>
<dbReference type="InterPro" id="IPR036691">
    <property type="entry name" value="Endo/exonu/phosph_ase_sf"/>
</dbReference>
<gene>
    <name evidence="2" type="ORF">ElyMa_004770300</name>
</gene>
<protein>
    <submittedName>
        <fullName evidence="2">Uncharacterized protein</fullName>
    </submittedName>
</protein>
<comment type="caution">
    <text evidence="2">The sequence shown here is derived from an EMBL/GenBank/DDBJ whole genome shotgun (WGS) entry which is preliminary data.</text>
</comment>
<reference evidence="2 3" key="1">
    <citation type="journal article" date="2021" name="Elife">
        <title>Chloroplast acquisition without the gene transfer in kleptoplastic sea slugs, Plakobranchus ocellatus.</title>
        <authorList>
            <person name="Maeda T."/>
            <person name="Takahashi S."/>
            <person name="Yoshida T."/>
            <person name="Shimamura S."/>
            <person name="Takaki Y."/>
            <person name="Nagai Y."/>
            <person name="Toyoda A."/>
            <person name="Suzuki Y."/>
            <person name="Arimoto A."/>
            <person name="Ishii H."/>
            <person name="Satoh N."/>
            <person name="Nishiyama T."/>
            <person name="Hasebe M."/>
            <person name="Maruyama T."/>
            <person name="Minagawa J."/>
            <person name="Obokata J."/>
            <person name="Shigenobu S."/>
        </authorList>
    </citation>
    <scope>NUCLEOTIDE SEQUENCE [LARGE SCALE GENOMIC DNA]</scope>
</reference>
<sequence>MEEARGKEVEDWQTNSNLLLLNDAEDIPTYSRSWLTTSTLDPAFATKDIALKTSRKVEDQLRGHKQPGLKKRNSQLCKMELQNGKLGPFSTMNQQNVPSYKCTQSR</sequence>
<dbReference type="EMBL" id="BMAT01009565">
    <property type="protein sequence ID" value="GFS08928.1"/>
    <property type="molecule type" value="Genomic_DNA"/>
</dbReference>
<name>A0AAV4IF87_9GAST</name>